<keyword evidence="1" id="KW-1133">Transmembrane helix</keyword>
<gene>
    <name evidence="2" type="ORF">CISIN_1g0304702mg</name>
</gene>
<dbReference type="InterPro" id="IPR038931">
    <property type="entry name" value="CRR3"/>
</dbReference>
<proteinExistence type="predicted"/>
<dbReference type="GO" id="GO:0010598">
    <property type="term" value="C:NAD(P)H dehydrogenase complex (plastoquinone)"/>
    <property type="evidence" value="ECO:0007669"/>
    <property type="project" value="InterPro"/>
</dbReference>
<evidence type="ECO:0000256" key="1">
    <source>
        <dbReference type="SAM" id="Phobius"/>
    </source>
</evidence>
<accession>A0A067FN10</accession>
<dbReference type="GO" id="GO:0009773">
    <property type="term" value="P:photosynthetic electron transport in photosystem I"/>
    <property type="evidence" value="ECO:0007669"/>
    <property type="project" value="InterPro"/>
</dbReference>
<dbReference type="EMBL" id="KK784906">
    <property type="protein sequence ID" value="KDO64586.1"/>
    <property type="molecule type" value="Genomic_DNA"/>
</dbReference>
<dbReference type="AlphaFoldDB" id="A0A067FN10"/>
<dbReference type="Proteomes" id="UP000027120">
    <property type="component" value="Unassembled WGS sequence"/>
</dbReference>
<evidence type="ECO:0000313" key="2">
    <source>
        <dbReference type="EMBL" id="KDO64586.1"/>
    </source>
</evidence>
<dbReference type="GO" id="GO:0009535">
    <property type="term" value="C:chloroplast thylakoid membrane"/>
    <property type="evidence" value="ECO:0007669"/>
    <property type="project" value="InterPro"/>
</dbReference>
<reference evidence="2 3" key="1">
    <citation type="submission" date="2014-04" db="EMBL/GenBank/DDBJ databases">
        <authorList>
            <consortium name="International Citrus Genome Consortium"/>
            <person name="Gmitter F."/>
            <person name="Chen C."/>
            <person name="Farmerie W."/>
            <person name="Harkins T."/>
            <person name="Desany B."/>
            <person name="Mohiuddin M."/>
            <person name="Kodira C."/>
            <person name="Borodovsky M."/>
            <person name="Lomsadze A."/>
            <person name="Burns P."/>
            <person name="Jenkins J."/>
            <person name="Prochnik S."/>
            <person name="Shu S."/>
            <person name="Chapman J."/>
            <person name="Pitluck S."/>
            <person name="Schmutz J."/>
            <person name="Rokhsar D."/>
        </authorList>
    </citation>
    <scope>NUCLEOTIDE SEQUENCE</scope>
</reference>
<name>A0A067FN10_CITSI</name>
<organism evidence="2 3">
    <name type="scientific">Citrus sinensis</name>
    <name type="common">Sweet orange</name>
    <name type="synonym">Citrus aurantium var. sinensis</name>
    <dbReference type="NCBI Taxonomy" id="2711"/>
    <lineage>
        <taxon>Eukaryota</taxon>
        <taxon>Viridiplantae</taxon>
        <taxon>Streptophyta</taxon>
        <taxon>Embryophyta</taxon>
        <taxon>Tracheophyta</taxon>
        <taxon>Spermatophyta</taxon>
        <taxon>Magnoliopsida</taxon>
        <taxon>eudicotyledons</taxon>
        <taxon>Gunneridae</taxon>
        <taxon>Pentapetalae</taxon>
        <taxon>rosids</taxon>
        <taxon>malvids</taxon>
        <taxon>Sapindales</taxon>
        <taxon>Rutaceae</taxon>
        <taxon>Aurantioideae</taxon>
        <taxon>Citrus</taxon>
    </lineage>
</organism>
<feature type="transmembrane region" description="Helical" evidence="1">
    <location>
        <begin position="12"/>
        <end position="30"/>
    </location>
</feature>
<sequence length="40" mass="4565">KGILMVVFKWILPMWTLSLLVASGVIKLPFSMPFLDDLIM</sequence>
<keyword evidence="1" id="KW-0472">Membrane</keyword>
<dbReference type="PANTHER" id="PTHR36340:SF1">
    <property type="entry name" value="NAD(P)H DEHYDROGENASE SUBUNIT CRR3, CHLOROPLASTIC-RELATED"/>
    <property type="match status" value="1"/>
</dbReference>
<feature type="non-terminal residue" evidence="2">
    <location>
        <position position="1"/>
    </location>
</feature>
<keyword evidence="3" id="KW-1185">Reference proteome</keyword>
<evidence type="ECO:0000313" key="3">
    <source>
        <dbReference type="Proteomes" id="UP000027120"/>
    </source>
</evidence>
<dbReference type="PANTHER" id="PTHR36340">
    <property type="entry name" value="NAD(P)H DEHYDROGENASE SUBUNIT CRR3, CHLOROPLASTIC-RELATED"/>
    <property type="match status" value="1"/>
</dbReference>
<protein>
    <submittedName>
        <fullName evidence="2">Uncharacterized protein</fullName>
    </submittedName>
</protein>
<keyword evidence="1" id="KW-0812">Transmembrane</keyword>